<dbReference type="SMART" id="SM00213">
    <property type="entry name" value="UBQ"/>
    <property type="match status" value="1"/>
</dbReference>
<dbReference type="InterPro" id="IPR029071">
    <property type="entry name" value="Ubiquitin-like_domsf"/>
</dbReference>
<sequence>MLDINVKTIDGQNRSYSVPDDYSVKQFKEKISTSLSIPVERQRLIFQGRELRDTNLLSEFDVDGKTLHLVQRIPPTQTGNRPRSNTEEPQPTTTPNQPDVQNIIQQLIGGLGEFGQNARFNTTTSADSNGMEVHIDLGNVSQIVNENEIRSRIRNIRRFLTMADARLNRLREIQSGAPLDDTPNSTIIVGSIQTTTALTDGNNIIGFETNQQNIRGPIDPRIFSLAGIPGVSNLFAGANQNSENNTPNPPPQNEQPQQPEQQEPATPQSIGVEVLAEMTQSVMDAYSRFQPFLQQYHTMLTNDANEPPESPNANSSTNTFNFNNTSENQTNNNVTNNPNVIVLGGDNRRQRFCNNINDMMHLLGHLFHNLSDLHVNIRDRPPRQMHTMSSMSHASSTIIGAAVPVEATIQIPLQVGAGLGPTGSAPSGPAGNQIFIRRRPRSTQSFSTSTTTTTSTTSTSGQETTQPQTNPNPTQIPIPPLGPRQSRPNIPMTNYSTSNSYDQYLPCNSVHFYNSFQPGQNQTQSQRRRHPAGDQQTQNQQQQQAPNNQPSDNISRFLSNILQSTLRGSENQNEQIRVNIGNLPGQIGITTITTSENTTPTTQTPTSTPLINSPRGSSANMGSLASMLFGSGGLNPLSQLFSSIQIPQSNPPNTNTPPTQPNQPNQDRVAGAILREAFNLMDSSQPNEQRLNQPLREFMRMFGSDELDEVVNNSDGQPSLINIFNVFFQSLNLGDMIDLARGNNRHRVFEQTRQPLRQYILNSLELSNENCLTPAHTAQFVDRLYNDIFVDVNGLNINLDQFEVIDDKIDFKKSFEKLVKLNFKKIFQHLFDDTLRSEGSNEQTWSFVLFEHFQNFLNQLVNLFRACCRNADTKLLQVAVEKLRSGLSSGSSGSSFGALFSPFEGFIRNHVQEILNRVQTNSSLVTDLIVYKEEEKPMSSLTSEEDRYDSASSTLSGSSMDIDQNFSEVKEECKIRQEWLPVIENDRQNKSENRDRNFSDAYCSGMPAKKRKILSGKNDLAKENLFKKVLERTLENIQLKSEDSQDKLIEETLEKSELIDSFDQEFDLAITERLRNDENLLRIVKNEEDEMEKEKSSDESTVIYNKGRFSHSRRRLR</sequence>
<feature type="compositionally biased region" description="Low complexity" evidence="12">
    <location>
        <begin position="535"/>
        <end position="549"/>
    </location>
</feature>
<dbReference type="GO" id="GO:0031593">
    <property type="term" value="F:polyubiquitin modification-dependent protein binding"/>
    <property type="evidence" value="ECO:0007669"/>
    <property type="project" value="TreeGrafter"/>
</dbReference>
<keyword evidence="9" id="KW-0143">Chaperone</keyword>
<feature type="region of interest" description="Disordered" evidence="12">
    <location>
        <begin position="73"/>
        <end position="98"/>
    </location>
</feature>
<evidence type="ECO:0000256" key="5">
    <source>
        <dbReference type="ARBA" id="ARBA00022490"/>
    </source>
</evidence>
<feature type="region of interest" description="Disordered" evidence="12">
    <location>
        <begin position="234"/>
        <end position="267"/>
    </location>
</feature>
<feature type="compositionally biased region" description="Low complexity" evidence="12">
    <location>
        <begin position="87"/>
        <end position="98"/>
    </location>
</feature>
<dbReference type="GO" id="GO:0006325">
    <property type="term" value="P:chromatin organization"/>
    <property type="evidence" value="ECO:0007669"/>
    <property type="project" value="UniProtKB-KW"/>
</dbReference>
<feature type="compositionally biased region" description="Polar residues" evidence="12">
    <location>
        <begin position="512"/>
        <end position="525"/>
    </location>
</feature>
<evidence type="ECO:0000313" key="15">
    <source>
        <dbReference type="Proteomes" id="UP000663879"/>
    </source>
</evidence>
<keyword evidence="8" id="KW-0156">Chromatin regulator</keyword>
<evidence type="ECO:0000259" key="13">
    <source>
        <dbReference type="PROSITE" id="PS50053"/>
    </source>
</evidence>
<feature type="region of interest" description="Disordered" evidence="12">
    <location>
        <begin position="420"/>
        <end position="497"/>
    </location>
</feature>
<evidence type="ECO:0000256" key="4">
    <source>
        <dbReference type="ARBA" id="ARBA00022448"/>
    </source>
</evidence>
<feature type="region of interest" description="Disordered" evidence="12">
    <location>
        <begin position="594"/>
        <end position="614"/>
    </location>
</feature>
<dbReference type="GO" id="GO:0036503">
    <property type="term" value="P:ERAD pathway"/>
    <property type="evidence" value="ECO:0007669"/>
    <property type="project" value="TreeGrafter"/>
</dbReference>
<keyword evidence="7" id="KW-0053">Apoptosis</keyword>
<feature type="compositionally biased region" description="Low complexity" evidence="12">
    <location>
        <begin position="442"/>
        <end position="473"/>
    </location>
</feature>
<comment type="caution">
    <text evidence="14">The sequence shown here is derived from an EMBL/GenBank/DDBJ whole genome shotgun (WGS) entry which is preliminary data.</text>
</comment>
<evidence type="ECO:0000313" key="14">
    <source>
        <dbReference type="EMBL" id="CAF0722755.1"/>
    </source>
</evidence>
<dbReference type="AlphaFoldDB" id="A0A813MLZ1"/>
<evidence type="ECO:0000256" key="1">
    <source>
        <dbReference type="ARBA" id="ARBA00004123"/>
    </source>
</evidence>
<feature type="region of interest" description="Disordered" evidence="12">
    <location>
        <begin position="644"/>
        <end position="666"/>
    </location>
</feature>
<keyword evidence="4" id="KW-0813">Transport</keyword>
<evidence type="ECO:0000256" key="8">
    <source>
        <dbReference type="ARBA" id="ARBA00022853"/>
    </source>
</evidence>
<evidence type="ECO:0000256" key="2">
    <source>
        <dbReference type="ARBA" id="ARBA00004514"/>
    </source>
</evidence>
<organism evidence="14 15">
    <name type="scientific">Brachionus calyciflorus</name>
    <dbReference type="NCBI Taxonomy" id="104777"/>
    <lineage>
        <taxon>Eukaryota</taxon>
        <taxon>Metazoa</taxon>
        <taxon>Spiralia</taxon>
        <taxon>Gnathifera</taxon>
        <taxon>Rotifera</taxon>
        <taxon>Eurotatoria</taxon>
        <taxon>Monogononta</taxon>
        <taxon>Pseudotrocha</taxon>
        <taxon>Ploima</taxon>
        <taxon>Brachionidae</taxon>
        <taxon>Brachionus</taxon>
    </lineage>
</organism>
<dbReference type="OrthoDB" id="1885901at2759"/>
<reference evidence="14" key="1">
    <citation type="submission" date="2021-02" db="EMBL/GenBank/DDBJ databases">
        <authorList>
            <person name="Nowell W R."/>
        </authorList>
    </citation>
    <scope>NUCLEOTIDE SEQUENCE</scope>
    <source>
        <strain evidence="14">Ploen Becks lab</strain>
    </source>
</reference>
<feature type="domain" description="Ubiquitin-like" evidence="13">
    <location>
        <begin position="2"/>
        <end position="63"/>
    </location>
</feature>
<feature type="region of interest" description="Disordered" evidence="12">
    <location>
        <begin position="302"/>
        <end position="338"/>
    </location>
</feature>
<dbReference type="GO" id="GO:0071818">
    <property type="term" value="C:BAT3 complex"/>
    <property type="evidence" value="ECO:0007669"/>
    <property type="project" value="TreeGrafter"/>
</dbReference>
<dbReference type="GO" id="GO:0005576">
    <property type="term" value="C:extracellular region"/>
    <property type="evidence" value="ECO:0007669"/>
    <property type="project" value="UniProtKB-SubCell"/>
</dbReference>
<feature type="compositionally biased region" description="Polar residues" evidence="12">
    <location>
        <begin position="486"/>
        <end position="497"/>
    </location>
</feature>
<dbReference type="GO" id="GO:0005634">
    <property type="term" value="C:nucleus"/>
    <property type="evidence" value="ECO:0007669"/>
    <property type="project" value="UniProtKB-SubCell"/>
</dbReference>
<accession>A0A813MLZ1</accession>
<dbReference type="Gene3D" id="3.10.20.90">
    <property type="entry name" value="Phosphatidylinositol 3-kinase Catalytic Subunit, Chain A, domain 1"/>
    <property type="match status" value="1"/>
</dbReference>
<feature type="compositionally biased region" description="Low complexity" evidence="12">
    <location>
        <begin position="311"/>
        <end position="338"/>
    </location>
</feature>
<comment type="subcellular location">
    <subcellularLocation>
        <location evidence="2">Cytoplasm</location>
        <location evidence="2">Cytosol</location>
    </subcellularLocation>
    <subcellularLocation>
        <location evidence="1">Nucleus</location>
    </subcellularLocation>
    <subcellularLocation>
        <location evidence="3">Secreted</location>
        <location evidence="3">Extracellular exosome</location>
    </subcellularLocation>
</comment>
<dbReference type="PROSITE" id="PS50053">
    <property type="entry name" value="UBIQUITIN_2"/>
    <property type="match status" value="1"/>
</dbReference>
<keyword evidence="15" id="KW-1185">Reference proteome</keyword>
<name>A0A813MLZ1_9BILA</name>
<feature type="region of interest" description="Disordered" evidence="12">
    <location>
        <begin position="512"/>
        <end position="554"/>
    </location>
</feature>
<dbReference type="EMBL" id="CAJNOC010000174">
    <property type="protein sequence ID" value="CAF0722755.1"/>
    <property type="molecule type" value="Genomic_DNA"/>
</dbReference>
<feature type="compositionally biased region" description="Low complexity" evidence="12">
    <location>
        <begin position="254"/>
        <end position="267"/>
    </location>
</feature>
<gene>
    <name evidence="14" type="ORF">OXX778_LOCUS2282</name>
</gene>
<dbReference type="Pfam" id="PF00240">
    <property type="entry name" value="ubiquitin"/>
    <property type="match status" value="1"/>
</dbReference>
<keyword evidence="6" id="KW-0964">Secreted</keyword>
<protein>
    <recommendedName>
        <fullName evidence="11">BCL2-associated athanogene 6</fullName>
    </recommendedName>
</protein>
<feature type="compositionally biased region" description="Basic residues" evidence="12">
    <location>
        <begin position="1108"/>
        <end position="1117"/>
    </location>
</feature>
<dbReference type="InterPro" id="IPR021925">
    <property type="entry name" value="BAG6"/>
</dbReference>
<evidence type="ECO:0000256" key="10">
    <source>
        <dbReference type="ARBA" id="ARBA00023242"/>
    </source>
</evidence>
<feature type="compositionally biased region" description="Basic and acidic residues" evidence="12">
    <location>
        <begin position="1086"/>
        <end position="1098"/>
    </location>
</feature>
<feature type="compositionally biased region" description="Low complexity" evidence="12">
    <location>
        <begin position="594"/>
        <end position="609"/>
    </location>
</feature>
<dbReference type="Proteomes" id="UP000663879">
    <property type="component" value="Unassembled WGS sequence"/>
</dbReference>
<evidence type="ECO:0000256" key="7">
    <source>
        <dbReference type="ARBA" id="ARBA00022703"/>
    </source>
</evidence>
<dbReference type="InterPro" id="IPR000626">
    <property type="entry name" value="Ubiquitin-like_dom"/>
</dbReference>
<keyword evidence="5" id="KW-0963">Cytoplasm</keyword>
<dbReference type="PANTHER" id="PTHR15204">
    <property type="entry name" value="LARGE PROLINE-RICH PROTEIN BAG6"/>
    <property type="match status" value="1"/>
</dbReference>
<feature type="compositionally biased region" description="Polar residues" evidence="12">
    <location>
        <begin position="74"/>
        <end position="83"/>
    </location>
</feature>
<dbReference type="GO" id="GO:0051787">
    <property type="term" value="F:misfolded protein binding"/>
    <property type="evidence" value="ECO:0007669"/>
    <property type="project" value="TreeGrafter"/>
</dbReference>
<evidence type="ECO:0000256" key="6">
    <source>
        <dbReference type="ARBA" id="ARBA00022525"/>
    </source>
</evidence>
<evidence type="ECO:0000256" key="9">
    <source>
        <dbReference type="ARBA" id="ARBA00023186"/>
    </source>
</evidence>
<dbReference type="GO" id="GO:0006915">
    <property type="term" value="P:apoptotic process"/>
    <property type="evidence" value="ECO:0007669"/>
    <property type="project" value="UniProtKB-KW"/>
</dbReference>
<proteinExistence type="predicted"/>
<dbReference type="Pfam" id="PF12057">
    <property type="entry name" value="BAG6"/>
    <property type="match status" value="1"/>
</dbReference>
<evidence type="ECO:0000256" key="12">
    <source>
        <dbReference type="SAM" id="MobiDB-lite"/>
    </source>
</evidence>
<keyword evidence="10" id="KW-0539">Nucleus</keyword>
<dbReference type="PANTHER" id="PTHR15204:SF0">
    <property type="entry name" value="LARGE PROLINE-RICH PROTEIN BAG6"/>
    <property type="match status" value="1"/>
</dbReference>
<feature type="region of interest" description="Disordered" evidence="12">
    <location>
        <begin position="1086"/>
        <end position="1117"/>
    </location>
</feature>
<evidence type="ECO:0000256" key="3">
    <source>
        <dbReference type="ARBA" id="ARBA00004550"/>
    </source>
</evidence>
<dbReference type="SUPFAM" id="SSF54236">
    <property type="entry name" value="Ubiquitin-like"/>
    <property type="match status" value="1"/>
</dbReference>
<feature type="compositionally biased region" description="Low complexity" evidence="12">
    <location>
        <begin position="422"/>
        <end position="431"/>
    </location>
</feature>
<evidence type="ECO:0000256" key="11">
    <source>
        <dbReference type="ARBA" id="ARBA00030033"/>
    </source>
</evidence>